<sequence length="178" mass="19762">QRQVTMRVLDRLLPEGRKASDVLGPRTANHIAYQEHRELPPAVAEEVRGAIKFWWGYMPGHTAYPWVFPNDGNVARVGLTMPIGMDIGNVREREKYALLRPEDERIPTGKVYVRRLLEHVYGDEYDVEADFPLVSDRGKRDGTETYAISSTRPIDSPAAAGIAVTGGAMGATSAFHEG</sequence>
<feature type="non-terminal residue" evidence="1">
    <location>
        <position position="178"/>
    </location>
</feature>
<protein>
    <submittedName>
        <fullName evidence="1">NAD(P)/FAD-dependent oxidoreductase</fullName>
    </submittedName>
</protein>
<dbReference type="Gene3D" id="3.50.50.60">
    <property type="entry name" value="FAD/NAD(P)-binding domain"/>
    <property type="match status" value="1"/>
</dbReference>
<evidence type="ECO:0000313" key="2">
    <source>
        <dbReference type="Proteomes" id="UP001596328"/>
    </source>
</evidence>
<dbReference type="InterPro" id="IPR036188">
    <property type="entry name" value="FAD/NAD-bd_sf"/>
</dbReference>
<proteinExistence type="predicted"/>
<dbReference type="AlphaFoldDB" id="A0ABD5S5I4"/>
<organism evidence="1 2">
    <name type="scientific">Halobium palmae</name>
    <dbReference type="NCBI Taxonomy" id="1776492"/>
    <lineage>
        <taxon>Archaea</taxon>
        <taxon>Methanobacteriati</taxon>
        <taxon>Methanobacteriota</taxon>
        <taxon>Stenosarchaea group</taxon>
        <taxon>Halobacteria</taxon>
        <taxon>Halobacteriales</taxon>
        <taxon>Haloferacaceae</taxon>
        <taxon>Halobium</taxon>
    </lineage>
</organism>
<dbReference type="EMBL" id="JBHSWU010001527">
    <property type="protein sequence ID" value="MFC6726935.1"/>
    <property type="molecule type" value="Genomic_DNA"/>
</dbReference>
<comment type="caution">
    <text evidence="1">The sequence shown here is derived from an EMBL/GenBank/DDBJ whole genome shotgun (WGS) entry which is preliminary data.</text>
</comment>
<reference evidence="1 2" key="1">
    <citation type="journal article" date="2019" name="Int. J. Syst. Evol. Microbiol.">
        <title>The Global Catalogue of Microorganisms (GCM) 10K type strain sequencing project: providing services to taxonomists for standard genome sequencing and annotation.</title>
        <authorList>
            <consortium name="The Broad Institute Genomics Platform"/>
            <consortium name="The Broad Institute Genome Sequencing Center for Infectious Disease"/>
            <person name="Wu L."/>
            <person name="Ma J."/>
        </authorList>
    </citation>
    <scope>NUCLEOTIDE SEQUENCE [LARGE SCALE GENOMIC DNA]</scope>
    <source>
        <strain evidence="1 2">NBRC 111368</strain>
    </source>
</reference>
<evidence type="ECO:0000313" key="1">
    <source>
        <dbReference type="EMBL" id="MFC6726935.1"/>
    </source>
</evidence>
<feature type="non-terminal residue" evidence="1">
    <location>
        <position position="1"/>
    </location>
</feature>
<gene>
    <name evidence="1" type="ORF">ACFQE1_21660</name>
</gene>
<name>A0ABD5S5I4_9EURY</name>
<keyword evidence="2" id="KW-1185">Reference proteome</keyword>
<dbReference type="Proteomes" id="UP001596328">
    <property type="component" value="Unassembled WGS sequence"/>
</dbReference>
<accession>A0ABD5S5I4</accession>